<evidence type="ECO:0000313" key="3">
    <source>
        <dbReference type="EMBL" id="AVY92860.1"/>
    </source>
</evidence>
<keyword evidence="1" id="KW-0812">Transmembrane</keyword>
<dbReference type="Pfam" id="PF07811">
    <property type="entry name" value="TadE"/>
    <property type="match status" value="1"/>
</dbReference>
<keyword evidence="1" id="KW-1133">Transmembrane helix</keyword>
<proteinExistence type="predicted"/>
<accession>A0A2U3THG8</accession>
<evidence type="ECO:0000256" key="1">
    <source>
        <dbReference type="SAM" id="Phobius"/>
    </source>
</evidence>
<dbReference type="InterPro" id="IPR012495">
    <property type="entry name" value="TadE-like_dom"/>
</dbReference>
<feature type="domain" description="TadE-like" evidence="2">
    <location>
        <begin position="10"/>
        <end position="52"/>
    </location>
</feature>
<gene>
    <name evidence="3" type="ORF">DAI18_01495</name>
</gene>
<organism evidence="3 4">
    <name type="scientific">Microvirgula aerodenitrificans</name>
    <dbReference type="NCBI Taxonomy" id="57480"/>
    <lineage>
        <taxon>Bacteria</taxon>
        <taxon>Pseudomonadati</taxon>
        <taxon>Pseudomonadota</taxon>
        <taxon>Betaproteobacteria</taxon>
        <taxon>Neisseriales</taxon>
        <taxon>Aquaspirillaceae</taxon>
        <taxon>Microvirgula</taxon>
    </lineage>
</organism>
<dbReference type="Proteomes" id="UP000244173">
    <property type="component" value="Chromosome"/>
</dbReference>
<protein>
    <recommendedName>
        <fullName evidence="2">TadE-like domain-containing protein</fullName>
    </recommendedName>
</protein>
<dbReference type="STRING" id="1122240.GCA_000620105_00947"/>
<keyword evidence="4" id="KW-1185">Reference proteome</keyword>
<dbReference type="AlphaFoldDB" id="A0A2U3THG8"/>
<dbReference type="RefSeq" id="WP_107888594.1">
    <property type="nucleotide sequence ID" value="NZ_CP028519.1"/>
</dbReference>
<feature type="transmembrane region" description="Helical" evidence="1">
    <location>
        <begin position="12"/>
        <end position="38"/>
    </location>
</feature>
<keyword evidence="1" id="KW-0472">Membrane</keyword>
<evidence type="ECO:0000313" key="4">
    <source>
        <dbReference type="Proteomes" id="UP000244173"/>
    </source>
</evidence>
<sequence length="181" mass="19909">MIRRWRDDSGASALEFALVMPLVLILIVGTIDVAIAMLTDGFLEQSVRAASRLGLTTTEPSGKSRDDAIREIIQNGVGNWVGKDNVLHIETRTYKSFANVGQPEPCGDDSYKKTGTCTGPFTDINHNETWDADMGGSGAGGRGDIVSYRVWFDRPSFTGILGLLGRDLYHFERRIVIQNET</sequence>
<name>A0A2U3THG8_9NEIS</name>
<reference evidence="3 4" key="1">
    <citation type="submission" date="2018-04" db="EMBL/GenBank/DDBJ databases">
        <title>Denitrifier Microvirgula.</title>
        <authorList>
            <person name="Anderson E."/>
            <person name="Jang J."/>
            <person name="Ishii S."/>
        </authorList>
    </citation>
    <scope>NUCLEOTIDE SEQUENCE [LARGE SCALE GENOMIC DNA]</scope>
    <source>
        <strain evidence="3 4">BE2.4</strain>
    </source>
</reference>
<dbReference type="OrthoDB" id="8595948at2"/>
<evidence type="ECO:0000259" key="2">
    <source>
        <dbReference type="Pfam" id="PF07811"/>
    </source>
</evidence>
<dbReference type="KEGG" id="maer:DAI18_01495"/>
<dbReference type="EMBL" id="CP028519">
    <property type="protein sequence ID" value="AVY92860.1"/>
    <property type="molecule type" value="Genomic_DNA"/>
</dbReference>